<name>A0A085MFN9_9BILA</name>
<dbReference type="EMBL" id="KL363196">
    <property type="protein sequence ID" value="KFD56035.1"/>
    <property type="molecule type" value="Genomic_DNA"/>
</dbReference>
<feature type="transmembrane region" description="Helical" evidence="1">
    <location>
        <begin position="335"/>
        <end position="357"/>
    </location>
</feature>
<protein>
    <recommendedName>
        <fullName evidence="5">ADP-ribose pyrophosphatase, mitochondrial</fullName>
    </recommendedName>
</protein>
<feature type="chain" id="PRO_5001795212" description="ADP-ribose pyrophosphatase, mitochondrial" evidence="2">
    <location>
        <begin position="25"/>
        <end position="358"/>
    </location>
</feature>
<keyword evidence="1" id="KW-0472">Membrane</keyword>
<feature type="signal peptide" evidence="2">
    <location>
        <begin position="1"/>
        <end position="24"/>
    </location>
</feature>
<dbReference type="PANTHER" id="PTHR13030:SF8">
    <property type="entry name" value="ADP-RIBOSE PYROPHOSPHATASE, MITOCHONDRIAL"/>
    <property type="match status" value="1"/>
</dbReference>
<keyword evidence="1" id="KW-1133">Transmembrane helix</keyword>
<reference evidence="3 4" key="1">
    <citation type="journal article" date="2014" name="Nat. Genet.">
        <title>Genome and transcriptome of the porcine whipworm Trichuris suis.</title>
        <authorList>
            <person name="Jex A.R."/>
            <person name="Nejsum P."/>
            <person name="Schwarz E.M."/>
            <person name="Hu L."/>
            <person name="Young N.D."/>
            <person name="Hall R.S."/>
            <person name="Korhonen P.K."/>
            <person name="Liao S."/>
            <person name="Thamsborg S."/>
            <person name="Xia J."/>
            <person name="Xu P."/>
            <person name="Wang S."/>
            <person name="Scheerlinck J.P."/>
            <person name="Hofmann A."/>
            <person name="Sternberg P.W."/>
            <person name="Wang J."/>
            <person name="Gasser R.B."/>
        </authorList>
    </citation>
    <scope>NUCLEOTIDE SEQUENCE [LARGE SCALE GENOMIC DNA]</scope>
    <source>
        <strain evidence="3">DCEP-RM93M</strain>
    </source>
</reference>
<evidence type="ECO:0008006" key="5">
    <source>
        <dbReference type="Google" id="ProtNLM"/>
    </source>
</evidence>
<dbReference type="Proteomes" id="UP000030764">
    <property type="component" value="Unassembled WGS sequence"/>
</dbReference>
<dbReference type="SUPFAM" id="SSF55811">
    <property type="entry name" value="Nudix"/>
    <property type="match status" value="1"/>
</dbReference>
<organism evidence="3 4">
    <name type="scientific">Trichuris suis</name>
    <name type="common">pig whipworm</name>
    <dbReference type="NCBI Taxonomy" id="68888"/>
    <lineage>
        <taxon>Eukaryota</taxon>
        <taxon>Metazoa</taxon>
        <taxon>Ecdysozoa</taxon>
        <taxon>Nematoda</taxon>
        <taxon>Enoplea</taxon>
        <taxon>Dorylaimia</taxon>
        <taxon>Trichinellida</taxon>
        <taxon>Trichuridae</taxon>
        <taxon>Trichuris</taxon>
    </lineage>
</organism>
<dbReference type="InterPro" id="IPR039989">
    <property type="entry name" value="NUDT9"/>
</dbReference>
<feature type="transmembrane region" description="Helical" evidence="1">
    <location>
        <begin position="307"/>
        <end position="329"/>
    </location>
</feature>
<evidence type="ECO:0000313" key="3">
    <source>
        <dbReference type="EMBL" id="KFD56035.1"/>
    </source>
</evidence>
<evidence type="ECO:0000256" key="1">
    <source>
        <dbReference type="SAM" id="Phobius"/>
    </source>
</evidence>
<proteinExistence type="predicted"/>
<dbReference type="PANTHER" id="PTHR13030">
    <property type="entry name" value="NUDIX HYDROLASE"/>
    <property type="match status" value="1"/>
</dbReference>
<accession>A0A085MFN9</accession>
<sequence>MTAISYMEQLFLVIFLFSYKWLLSQPTYACSQSAMPERIEVPEELVPWRQPFSSYHPPYWTAPCSFRYCDPEVNSTLEIRFNKKDRGIDRRMVRRLNGVKVYYKVREGLPLNPLGRTGIAGRGYLPRWGPTHLVKVILVRKRHGHLKMEYLATKDKLTFTDDVFSNFVDKLSSRKLSQRVIDAVRNSSQYRNRSEVAEKVLYKAEENAIKVVADTMPSPLDTDNAWIELSVYVIPCGTCKRFCNAIMEDREIAMKYKWSHRADNQTFFEMLRSLEKLDEAKTNSLNHRITFRRYVHRPYRPGYKREVAFAVALMGLYGIGIGFFIAGIAVPAIGFIVGAIILGLTLSLMTFVGRCYYE</sequence>
<evidence type="ECO:0000256" key="2">
    <source>
        <dbReference type="SAM" id="SignalP"/>
    </source>
</evidence>
<keyword evidence="4" id="KW-1185">Reference proteome</keyword>
<keyword evidence="2" id="KW-0732">Signal</keyword>
<dbReference type="AlphaFoldDB" id="A0A085MFN9"/>
<dbReference type="InterPro" id="IPR015797">
    <property type="entry name" value="NUDIX_hydrolase-like_dom_sf"/>
</dbReference>
<evidence type="ECO:0000313" key="4">
    <source>
        <dbReference type="Proteomes" id="UP000030764"/>
    </source>
</evidence>
<dbReference type="Pfam" id="PF25969">
    <property type="entry name" value="NUDT9_N"/>
    <property type="match status" value="1"/>
</dbReference>
<gene>
    <name evidence="3" type="ORF">M513_03159</name>
</gene>
<keyword evidence="1" id="KW-0812">Transmembrane</keyword>
<dbReference type="GO" id="GO:0047631">
    <property type="term" value="F:ADP-ribose diphosphatase activity"/>
    <property type="evidence" value="ECO:0007669"/>
    <property type="project" value="InterPro"/>
</dbReference>